<dbReference type="InterPro" id="IPR042197">
    <property type="entry name" value="Apaf_helical"/>
</dbReference>
<dbReference type="Gene3D" id="1.10.8.430">
    <property type="entry name" value="Helical domain of apoptotic protease-activating factors"/>
    <property type="match status" value="1"/>
</dbReference>
<evidence type="ECO:0000256" key="2">
    <source>
        <dbReference type="ARBA" id="ARBA00022821"/>
    </source>
</evidence>
<sequence length="438" mass="49594">MCMTIWIDSTPSSKSINVLSGDDPWTMFTQKAEENLKVPPGFEEIGKKIVEECRGLPIALPTIESALYKKDLTYWETAATRFDQQQPKSVAKAGEKLNNWPGKMLACSCGAISLMSNHLEKLPDGVIHCLETETVLLQDNNKLKLSLPSSAQYLSLLRLLSLDNCIFITDVSMIGTLNKLEIMSLLILVITSSLQCENVPPGVISSMDKLEELYMQGCFADWVITNEKKEIQLPRAVDLKLNIYHIQKTEGISAEELPPGSLQEVKMVEVSEYPNMKDSLLPPNLIQIKSNLEEVKVTGTSVKAVFGFDGITVQGGQLRKLNRLTLQNLSQLTSLWKGPSELVMFHRLEVVKVSQCENLRYIFPYAVSDYLYEVPESITLPRLTTLRLQRLPHLTDFYTQEAYLRCPELQRLHKQDCKRLRTNLSDYHSDHEIQEKSS</sequence>
<gene>
    <name evidence="4" type="ORF">R3W88_023215</name>
</gene>
<dbReference type="InterPro" id="IPR032675">
    <property type="entry name" value="LRR_dom_sf"/>
</dbReference>
<keyword evidence="2" id="KW-0611">Plant defense</keyword>
<protein>
    <recommendedName>
        <fullName evidence="3">Disease resistance protein At4g27190-like leucine-rich repeats domain-containing protein</fullName>
    </recommendedName>
</protein>
<dbReference type="SUPFAM" id="SSF52058">
    <property type="entry name" value="L domain-like"/>
    <property type="match status" value="1"/>
</dbReference>
<evidence type="ECO:0000313" key="4">
    <source>
        <dbReference type="EMBL" id="KAK4730227.1"/>
    </source>
</evidence>
<dbReference type="InterPro" id="IPR057135">
    <property type="entry name" value="At4g27190-like_LRR"/>
</dbReference>
<dbReference type="EMBL" id="JAWPEI010000004">
    <property type="protein sequence ID" value="KAK4730227.1"/>
    <property type="molecule type" value="Genomic_DNA"/>
</dbReference>
<feature type="domain" description="Disease resistance protein At4g27190-like leucine-rich repeats" evidence="3">
    <location>
        <begin position="249"/>
        <end position="371"/>
    </location>
</feature>
<dbReference type="SUPFAM" id="SSF52540">
    <property type="entry name" value="P-loop containing nucleoside triphosphate hydrolases"/>
    <property type="match status" value="1"/>
</dbReference>
<dbReference type="PANTHER" id="PTHR33463:SF169">
    <property type="entry name" value="AAA+ ATPASE DOMAIN-CONTAINING PROTEIN"/>
    <property type="match status" value="1"/>
</dbReference>
<accession>A0AAV9M0P2</accession>
<dbReference type="GO" id="GO:0006952">
    <property type="term" value="P:defense response"/>
    <property type="evidence" value="ECO:0007669"/>
    <property type="project" value="UniProtKB-KW"/>
</dbReference>
<evidence type="ECO:0000313" key="5">
    <source>
        <dbReference type="Proteomes" id="UP001311915"/>
    </source>
</evidence>
<comment type="caution">
    <text evidence="4">The sequence shown here is derived from an EMBL/GenBank/DDBJ whole genome shotgun (WGS) entry which is preliminary data.</text>
</comment>
<keyword evidence="1" id="KW-0433">Leucine-rich repeat</keyword>
<name>A0AAV9M0P2_9SOLN</name>
<dbReference type="InterPro" id="IPR027417">
    <property type="entry name" value="P-loop_NTPase"/>
</dbReference>
<proteinExistence type="predicted"/>
<evidence type="ECO:0000259" key="3">
    <source>
        <dbReference type="Pfam" id="PF23247"/>
    </source>
</evidence>
<dbReference type="AlphaFoldDB" id="A0AAV9M0P2"/>
<dbReference type="Pfam" id="PF23247">
    <property type="entry name" value="LRR_RPS2"/>
    <property type="match status" value="1"/>
</dbReference>
<dbReference type="GO" id="GO:0043531">
    <property type="term" value="F:ADP binding"/>
    <property type="evidence" value="ECO:0007669"/>
    <property type="project" value="InterPro"/>
</dbReference>
<dbReference type="PANTHER" id="PTHR33463">
    <property type="entry name" value="NB-ARC DOMAIN-CONTAINING PROTEIN-RELATED"/>
    <property type="match status" value="1"/>
</dbReference>
<dbReference type="Proteomes" id="UP001311915">
    <property type="component" value="Unassembled WGS sequence"/>
</dbReference>
<evidence type="ECO:0000256" key="1">
    <source>
        <dbReference type="ARBA" id="ARBA00022614"/>
    </source>
</evidence>
<organism evidence="4 5">
    <name type="scientific">Solanum pinnatisectum</name>
    <name type="common">tansyleaf nightshade</name>
    <dbReference type="NCBI Taxonomy" id="50273"/>
    <lineage>
        <taxon>Eukaryota</taxon>
        <taxon>Viridiplantae</taxon>
        <taxon>Streptophyta</taxon>
        <taxon>Embryophyta</taxon>
        <taxon>Tracheophyta</taxon>
        <taxon>Spermatophyta</taxon>
        <taxon>Magnoliopsida</taxon>
        <taxon>eudicotyledons</taxon>
        <taxon>Gunneridae</taxon>
        <taxon>Pentapetalae</taxon>
        <taxon>asterids</taxon>
        <taxon>lamiids</taxon>
        <taxon>Solanales</taxon>
        <taxon>Solanaceae</taxon>
        <taxon>Solanoideae</taxon>
        <taxon>Solaneae</taxon>
        <taxon>Solanum</taxon>
    </lineage>
</organism>
<dbReference type="InterPro" id="IPR050905">
    <property type="entry name" value="Plant_NBS-LRR"/>
</dbReference>
<dbReference type="GO" id="GO:0005524">
    <property type="term" value="F:ATP binding"/>
    <property type="evidence" value="ECO:0007669"/>
    <property type="project" value="UniProtKB-KW"/>
</dbReference>
<reference evidence="4 5" key="1">
    <citation type="submission" date="2023-10" db="EMBL/GenBank/DDBJ databases">
        <title>Genome-Wide Identification Analysis in wild type Solanum Pinnatisectum Reveals Some Genes Defensing Phytophthora Infestans.</title>
        <authorList>
            <person name="Sun C."/>
        </authorList>
    </citation>
    <scope>NUCLEOTIDE SEQUENCE [LARGE SCALE GENOMIC DNA]</scope>
    <source>
        <strain evidence="4">LQN</strain>
        <tissue evidence="4">Leaf</tissue>
    </source>
</reference>
<keyword evidence="5" id="KW-1185">Reference proteome</keyword>
<dbReference type="Gene3D" id="3.80.10.10">
    <property type="entry name" value="Ribonuclease Inhibitor"/>
    <property type="match status" value="2"/>
</dbReference>